<evidence type="ECO:0000313" key="1">
    <source>
        <dbReference type="EMBL" id="KAL2528921.1"/>
    </source>
</evidence>
<comment type="caution">
    <text evidence="1">The sequence shown here is derived from an EMBL/GenBank/DDBJ whole genome shotgun (WGS) entry which is preliminary data.</text>
</comment>
<accession>A0ABD1UVG4</accession>
<evidence type="ECO:0000313" key="2">
    <source>
        <dbReference type="Proteomes" id="UP001604277"/>
    </source>
</evidence>
<sequence length="114" mass="13154">MAATFPVSSSLASSSSANVTMFKECGFPIMLLHAAICDFLISRISLRTQEEDKNMHWPKQSLHWRSYGEKLKAQKKPYPSLRNLWINFDDLSMQEIEIVRGFHQSSENSKPNYE</sequence>
<organism evidence="1 2">
    <name type="scientific">Forsythia ovata</name>
    <dbReference type="NCBI Taxonomy" id="205694"/>
    <lineage>
        <taxon>Eukaryota</taxon>
        <taxon>Viridiplantae</taxon>
        <taxon>Streptophyta</taxon>
        <taxon>Embryophyta</taxon>
        <taxon>Tracheophyta</taxon>
        <taxon>Spermatophyta</taxon>
        <taxon>Magnoliopsida</taxon>
        <taxon>eudicotyledons</taxon>
        <taxon>Gunneridae</taxon>
        <taxon>Pentapetalae</taxon>
        <taxon>asterids</taxon>
        <taxon>lamiids</taxon>
        <taxon>Lamiales</taxon>
        <taxon>Oleaceae</taxon>
        <taxon>Forsythieae</taxon>
        <taxon>Forsythia</taxon>
    </lineage>
</organism>
<name>A0ABD1UVG4_9LAMI</name>
<gene>
    <name evidence="1" type="ORF">Fot_21522</name>
</gene>
<proteinExistence type="predicted"/>
<dbReference type="Proteomes" id="UP001604277">
    <property type="component" value="Unassembled WGS sequence"/>
</dbReference>
<dbReference type="EMBL" id="JBFOLJ010000006">
    <property type="protein sequence ID" value="KAL2528921.1"/>
    <property type="molecule type" value="Genomic_DNA"/>
</dbReference>
<protein>
    <submittedName>
        <fullName evidence="1">Uncharacterized protein</fullName>
    </submittedName>
</protein>
<dbReference type="AlphaFoldDB" id="A0ABD1UVG4"/>
<keyword evidence="2" id="KW-1185">Reference proteome</keyword>
<reference evidence="2" key="1">
    <citation type="submission" date="2024-07" db="EMBL/GenBank/DDBJ databases">
        <title>Two chromosome-level genome assemblies of Korean endemic species Abeliophyllum distichum and Forsythia ovata (Oleaceae).</title>
        <authorList>
            <person name="Jang H."/>
        </authorList>
    </citation>
    <scope>NUCLEOTIDE SEQUENCE [LARGE SCALE GENOMIC DNA]</scope>
</reference>